<organism evidence="2 3">
    <name type="scientific">Paramecium tetraurelia</name>
    <dbReference type="NCBI Taxonomy" id="5888"/>
    <lineage>
        <taxon>Eukaryota</taxon>
        <taxon>Sar</taxon>
        <taxon>Alveolata</taxon>
        <taxon>Ciliophora</taxon>
        <taxon>Intramacronucleata</taxon>
        <taxon>Oligohymenophorea</taxon>
        <taxon>Peniculida</taxon>
        <taxon>Parameciidae</taxon>
        <taxon>Paramecium</taxon>
    </lineage>
</organism>
<dbReference type="OrthoDB" id="292735at2759"/>
<evidence type="ECO:0000313" key="3">
    <source>
        <dbReference type="Proteomes" id="UP000000600"/>
    </source>
</evidence>
<evidence type="ECO:0008006" key="4">
    <source>
        <dbReference type="Google" id="ProtNLM"/>
    </source>
</evidence>
<keyword evidence="1" id="KW-1133">Transmembrane helix</keyword>
<dbReference type="InParanoid" id="A0CQI7"/>
<dbReference type="EMBL" id="CT868141">
    <property type="protein sequence ID" value="CAK73054.1"/>
    <property type="molecule type" value="Genomic_DNA"/>
</dbReference>
<dbReference type="KEGG" id="ptm:GSPATT00009402001"/>
<reference evidence="2 3" key="1">
    <citation type="journal article" date="2006" name="Nature">
        <title>Global trends of whole-genome duplications revealed by the ciliate Paramecium tetraurelia.</title>
        <authorList>
            <consortium name="Genoscope"/>
            <person name="Aury J.-M."/>
            <person name="Jaillon O."/>
            <person name="Duret L."/>
            <person name="Noel B."/>
            <person name="Jubin C."/>
            <person name="Porcel B.M."/>
            <person name="Segurens B."/>
            <person name="Daubin V."/>
            <person name="Anthouard V."/>
            <person name="Aiach N."/>
            <person name="Arnaiz O."/>
            <person name="Billaut A."/>
            <person name="Beisson J."/>
            <person name="Blanc I."/>
            <person name="Bouhouche K."/>
            <person name="Camara F."/>
            <person name="Duharcourt S."/>
            <person name="Guigo R."/>
            <person name="Gogendeau D."/>
            <person name="Katinka M."/>
            <person name="Keller A.-M."/>
            <person name="Kissmehl R."/>
            <person name="Klotz C."/>
            <person name="Koll F."/>
            <person name="Le Moue A."/>
            <person name="Lepere C."/>
            <person name="Malinsky S."/>
            <person name="Nowacki M."/>
            <person name="Nowak J.K."/>
            <person name="Plattner H."/>
            <person name="Poulain J."/>
            <person name="Ruiz F."/>
            <person name="Serrano V."/>
            <person name="Zagulski M."/>
            <person name="Dessen P."/>
            <person name="Betermier M."/>
            <person name="Weissenbach J."/>
            <person name="Scarpelli C."/>
            <person name="Schachter V."/>
            <person name="Sperling L."/>
            <person name="Meyer E."/>
            <person name="Cohen J."/>
            <person name="Wincker P."/>
        </authorList>
    </citation>
    <scope>NUCLEOTIDE SEQUENCE [LARGE SCALE GENOMIC DNA]</scope>
    <source>
        <strain evidence="2 3">Stock d4-2</strain>
    </source>
</reference>
<dbReference type="GeneID" id="5026236"/>
<evidence type="ECO:0000313" key="2">
    <source>
        <dbReference type="EMBL" id="CAK73054.1"/>
    </source>
</evidence>
<protein>
    <recommendedName>
        <fullName evidence="4">Transmembrane protein</fullName>
    </recommendedName>
</protein>
<keyword evidence="1" id="KW-0812">Transmembrane</keyword>
<gene>
    <name evidence="2" type="ORF">GSPATT00009402001</name>
</gene>
<keyword evidence="3" id="KW-1185">Reference proteome</keyword>
<dbReference type="Proteomes" id="UP000000600">
    <property type="component" value="Unassembled WGS sequence"/>
</dbReference>
<dbReference type="RefSeq" id="XP_001440451.1">
    <property type="nucleotide sequence ID" value="XM_001440414.1"/>
</dbReference>
<dbReference type="SUPFAM" id="SSF50978">
    <property type="entry name" value="WD40 repeat-like"/>
    <property type="match status" value="1"/>
</dbReference>
<accession>A0CQI7</accession>
<dbReference type="AlphaFoldDB" id="A0CQI7"/>
<dbReference type="OMA" id="YMIVINS"/>
<dbReference type="InterPro" id="IPR036322">
    <property type="entry name" value="WD40_repeat_dom_sf"/>
</dbReference>
<name>A0CQI7_PARTE</name>
<dbReference type="HOGENOM" id="CLU_037076_0_0_1"/>
<keyword evidence="1" id="KW-0472">Membrane</keyword>
<feature type="transmembrane region" description="Helical" evidence="1">
    <location>
        <begin position="479"/>
        <end position="503"/>
    </location>
</feature>
<proteinExistence type="predicted"/>
<evidence type="ECO:0000256" key="1">
    <source>
        <dbReference type="SAM" id="Phobius"/>
    </source>
</evidence>
<sequence>MFSYYILSTLLGLTYSKWTRTPEIKIDNFNSTDSAVSMNIDNFHHLMYPNAYDLDLYYRQGISNSRNLSDYERINNTQLQEQGCSYYERKIIVEDQLQIQLPDDGKYIFTDLVVIEQSAFLLRNDNKIFSLEVVSNGNELQKIQVQQKHLDISRDLKVNQQKKARFLKTKDLLFVISENGVISFNSKQWTSKTLPNVTKHTNCTFTTINHIHYDEISSRVFVVQGTQGVIVFKIVNGELKEMYTINLGNNLIKVQTNDNNLFILDDKKGIHFVTLKDDNYVIDLEFFIPIEYPISFVYRNNSFLVVSQTEDKVRFGIEILINFQNHEYYYNKFYLEDMQLKDVQEAGEYKVLIGYDVHKLVRTNIYRGFVDENFYHGTDFMIPLLEKVQEFNGFVLENSNSKVHYSLGLTPHYLFGLGIREKYPEIVCSSQSQIEQSYMIVINSTQCNNTEKNPFVICQEQHFLGLTINEVFLDFQSQLLVEVVLILGFIIFIIFLVFSIIMCRRWRFAIQNMKRKSKQYVNVQMS</sequence>